<dbReference type="PANTHER" id="PTHR43794">
    <property type="entry name" value="AMINOHYDROLASE SSNA-RELATED"/>
    <property type="match status" value="1"/>
</dbReference>
<dbReference type="Pfam" id="PF01979">
    <property type="entry name" value="Amidohydro_1"/>
    <property type="match status" value="1"/>
</dbReference>
<organism evidence="3 4">
    <name type="scientific">Amygdalobacter indicium</name>
    <dbReference type="NCBI Taxonomy" id="3029272"/>
    <lineage>
        <taxon>Bacteria</taxon>
        <taxon>Bacillati</taxon>
        <taxon>Bacillota</taxon>
        <taxon>Clostridia</taxon>
        <taxon>Eubacteriales</taxon>
        <taxon>Oscillospiraceae</taxon>
        <taxon>Amygdalobacter</taxon>
    </lineage>
</organism>
<dbReference type="InterPro" id="IPR050287">
    <property type="entry name" value="MTA/SAH_deaminase"/>
</dbReference>
<dbReference type="InterPro" id="IPR011059">
    <property type="entry name" value="Metal-dep_hydrolase_composite"/>
</dbReference>
<gene>
    <name evidence="3" type="ORF">PYS61_01140</name>
</gene>
<keyword evidence="1" id="KW-0378">Hydrolase</keyword>
<dbReference type="EMBL" id="CP118868">
    <property type="protein sequence ID" value="WEG35798.1"/>
    <property type="molecule type" value="Genomic_DNA"/>
</dbReference>
<evidence type="ECO:0000313" key="3">
    <source>
        <dbReference type="EMBL" id="WEG35798.1"/>
    </source>
</evidence>
<dbReference type="SUPFAM" id="SSF51556">
    <property type="entry name" value="Metallo-dependent hydrolases"/>
    <property type="match status" value="1"/>
</dbReference>
<dbReference type="RefSeq" id="WP_315571897.1">
    <property type="nucleotide sequence ID" value="NZ_CP118868.1"/>
</dbReference>
<dbReference type="CDD" id="cd01298">
    <property type="entry name" value="ATZ_TRZ_like"/>
    <property type="match status" value="1"/>
</dbReference>
<reference evidence="3 4" key="1">
    <citation type="submission" date="2023-02" db="EMBL/GenBank/DDBJ databases">
        <title>Novel Oscillospiraceae bacterial genomes.</title>
        <authorList>
            <person name="Srinivasan S."/>
            <person name="Austin M.N."/>
            <person name="Fiedler T.L."/>
            <person name="Strenk S.M."/>
            <person name="Agnew K.J."/>
            <person name="Nagana Gowda G.A."/>
            <person name="Raftery D."/>
            <person name="Beamer M.A."/>
            <person name="Achilles S.L."/>
            <person name="Wiesenfeld H.C."/>
            <person name="Fredricks D.N."/>
            <person name="Hillier S.L."/>
        </authorList>
    </citation>
    <scope>NUCLEOTIDE SEQUENCE [LARGE SCALE GENOMIC DNA]</scope>
    <source>
        <strain evidence="3 4">CHIC02 1186E3-8</strain>
    </source>
</reference>
<keyword evidence="4" id="KW-1185">Reference proteome</keyword>
<feature type="domain" description="Amidohydrolase-related" evidence="2">
    <location>
        <begin position="74"/>
        <end position="414"/>
    </location>
</feature>
<proteinExistence type="predicted"/>
<dbReference type="InterPro" id="IPR006680">
    <property type="entry name" value="Amidohydro-rel"/>
</dbReference>
<dbReference type="Gene3D" id="3.20.20.140">
    <property type="entry name" value="Metal-dependent hydrolases"/>
    <property type="match status" value="1"/>
</dbReference>
<dbReference type="Gene3D" id="2.30.40.10">
    <property type="entry name" value="Urease, subunit C, domain 1"/>
    <property type="match status" value="1"/>
</dbReference>
<accession>A0ABY8C524</accession>
<protein>
    <submittedName>
        <fullName evidence="3">Amidohydrolase</fullName>
    </submittedName>
</protein>
<dbReference type="InterPro" id="IPR032466">
    <property type="entry name" value="Metal_Hydrolase"/>
</dbReference>
<dbReference type="PANTHER" id="PTHR43794:SF11">
    <property type="entry name" value="AMIDOHYDROLASE-RELATED DOMAIN-CONTAINING PROTEIN"/>
    <property type="match status" value="1"/>
</dbReference>
<name>A0ABY8C524_9FIRM</name>
<evidence type="ECO:0000313" key="4">
    <source>
        <dbReference type="Proteomes" id="UP001220478"/>
    </source>
</evidence>
<sequence length="442" mass="49693">MRIRFYNARIITFAEQQTTGELDRNIIDGELWTEDNKIIYVGKTPAELSGSAQDPARATLPPFNREIDVQGNLILPGFKDAHTHSAMTFLRSYADDLPLLDWLHQQVFPLEAKLQPQDVYWCSRLAVLEYLSSGITTIFDMYFYPENFVQAMIDSNYRAVLVSALNNFYSSVANMEEEYHRYNNANPLISYFLGFHAEYTTSLDLLRQIAALANKLQAPVYMHSSESAQEVKDCLSRYELTPTVLFDRLGIYNYGGGAYHCIHMSDEDLRIFKERKLSIVTNPASNCKLASGIAPVCKILEQGINLAIGTDGPASNNALDMFREMFLVTALAKIREKDAACVPAQQVLQMACVNGAEALNLKAANSLQVGKLADLIILDLQQPNMQPLNNIVKNVVYSGSKSNVLLTMVDGKILYEKGQYAANFDVERIYYEVNKVIKRVKS</sequence>
<dbReference type="Proteomes" id="UP001220478">
    <property type="component" value="Chromosome"/>
</dbReference>
<evidence type="ECO:0000256" key="1">
    <source>
        <dbReference type="ARBA" id="ARBA00022801"/>
    </source>
</evidence>
<dbReference type="SUPFAM" id="SSF51338">
    <property type="entry name" value="Composite domain of metallo-dependent hydrolases"/>
    <property type="match status" value="1"/>
</dbReference>
<evidence type="ECO:0000259" key="2">
    <source>
        <dbReference type="Pfam" id="PF01979"/>
    </source>
</evidence>